<dbReference type="InterPro" id="IPR010061">
    <property type="entry name" value="MeMal-semiAld_DH"/>
</dbReference>
<organism evidence="2 3">
    <name type="scientific">Austropuccinia psidii MF-1</name>
    <dbReference type="NCBI Taxonomy" id="1389203"/>
    <lineage>
        <taxon>Eukaryota</taxon>
        <taxon>Fungi</taxon>
        <taxon>Dikarya</taxon>
        <taxon>Basidiomycota</taxon>
        <taxon>Pucciniomycotina</taxon>
        <taxon>Pucciniomycetes</taxon>
        <taxon>Pucciniales</taxon>
        <taxon>Sphaerophragmiaceae</taxon>
        <taxon>Austropuccinia</taxon>
    </lineage>
</organism>
<dbReference type="GO" id="GO:0006210">
    <property type="term" value="P:thymine catabolic process"/>
    <property type="evidence" value="ECO:0007669"/>
    <property type="project" value="TreeGrafter"/>
</dbReference>
<dbReference type="InterPro" id="IPR014842">
    <property type="entry name" value="AFT"/>
</dbReference>
<dbReference type="OrthoDB" id="3356549at2759"/>
<dbReference type="Proteomes" id="UP000765509">
    <property type="component" value="Unassembled WGS sequence"/>
</dbReference>
<name>A0A9Q3P798_9BASI</name>
<proteinExistence type="inferred from homology"/>
<evidence type="ECO:0000313" key="3">
    <source>
        <dbReference type="Proteomes" id="UP000765509"/>
    </source>
</evidence>
<dbReference type="EMBL" id="AVOT02056601">
    <property type="protein sequence ID" value="MBW0550910.1"/>
    <property type="molecule type" value="Genomic_DNA"/>
</dbReference>
<evidence type="ECO:0008006" key="4">
    <source>
        <dbReference type="Google" id="ProtNLM"/>
    </source>
</evidence>
<evidence type="ECO:0000256" key="1">
    <source>
        <dbReference type="ARBA" id="ARBA00009986"/>
    </source>
</evidence>
<dbReference type="PANTHER" id="PTHR43866:SF3">
    <property type="entry name" value="METHYLMALONATE-SEMIALDEHYDE DEHYDROGENASE [ACYLATING], MITOCHONDRIAL"/>
    <property type="match status" value="1"/>
</dbReference>
<dbReference type="GO" id="GO:0010106">
    <property type="term" value="P:cellular response to iron ion starvation"/>
    <property type="evidence" value="ECO:0007669"/>
    <property type="project" value="InterPro"/>
</dbReference>
<dbReference type="Pfam" id="PF08731">
    <property type="entry name" value="AFT"/>
    <property type="match status" value="1"/>
</dbReference>
<keyword evidence="3" id="KW-1185">Reference proteome</keyword>
<evidence type="ECO:0000313" key="2">
    <source>
        <dbReference type="EMBL" id="MBW0550910.1"/>
    </source>
</evidence>
<comment type="similarity">
    <text evidence="1">Belongs to the aldehyde dehydrogenase family.</text>
</comment>
<dbReference type="GO" id="GO:0006574">
    <property type="term" value="P:L-valine catabolic process"/>
    <property type="evidence" value="ECO:0007669"/>
    <property type="project" value="TreeGrafter"/>
</dbReference>
<sequence>MLQPPTKGELQTLELLWKCVNNVSSAHGYAVSTLRSNMNHNQIEIGCDRSGTPNANKSPSKTVTSRKLDCPFRLYARKYSKSTTWTLKFKNSEHSHDATENIMAHPAFRKFNEQETSQIAQMSASLLMPNSSARGSLTGLESFKTFTTKSRKSRMKNCKVEGQLMLLLTPSKKKILFGPLQVMLRDTLPPCFSLAPLP</sequence>
<dbReference type="AlphaFoldDB" id="A0A9Q3P798"/>
<accession>A0A9Q3P798</accession>
<reference evidence="2" key="1">
    <citation type="submission" date="2021-03" db="EMBL/GenBank/DDBJ databases">
        <title>Draft genome sequence of rust myrtle Austropuccinia psidii MF-1, a brazilian biotype.</title>
        <authorList>
            <person name="Quecine M.C."/>
            <person name="Pachon D.M.R."/>
            <person name="Bonatelli M.L."/>
            <person name="Correr F.H."/>
            <person name="Franceschini L.M."/>
            <person name="Leite T.F."/>
            <person name="Margarido G.R.A."/>
            <person name="Almeida C.A."/>
            <person name="Ferrarezi J.A."/>
            <person name="Labate C.A."/>
        </authorList>
    </citation>
    <scope>NUCLEOTIDE SEQUENCE</scope>
    <source>
        <strain evidence="2">MF-1</strain>
    </source>
</reference>
<comment type="caution">
    <text evidence="2">The sequence shown here is derived from an EMBL/GenBank/DDBJ whole genome shotgun (WGS) entry which is preliminary data.</text>
</comment>
<dbReference type="GO" id="GO:0004491">
    <property type="term" value="F:methylmalonate-semialdehyde dehydrogenase (acylating, NAD) activity"/>
    <property type="evidence" value="ECO:0007669"/>
    <property type="project" value="InterPro"/>
</dbReference>
<gene>
    <name evidence="2" type="ORF">O181_090625</name>
</gene>
<dbReference type="PANTHER" id="PTHR43866">
    <property type="entry name" value="MALONATE-SEMIALDEHYDE DEHYDROGENASE"/>
    <property type="match status" value="1"/>
</dbReference>
<protein>
    <recommendedName>
        <fullName evidence="4">FAR1 domain-containing protein</fullName>
    </recommendedName>
</protein>
<dbReference type="GO" id="GO:0000981">
    <property type="term" value="F:DNA-binding transcription factor activity, RNA polymerase II-specific"/>
    <property type="evidence" value="ECO:0007669"/>
    <property type="project" value="InterPro"/>
</dbReference>
<dbReference type="GO" id="GO:0045944">
    <property type="term" value="P:positive regulation of transcription by RNA polymerase II"/>
    <property type="evidence" value="ECO:0007669"/>
    <property type="project" value="InterPro"/>
</dbReference>
<dbReference type="GO" id="GO:0005739">
    <property type="term" value="C:mitochondrion"/>
    <property type="evidence" value="ECO:0007669"/>
    <property type="project" value="TreeGrafter"/>
</dbReference>